<dbReference type="GO" id="GO:0009252">
    <property type="term" value="P:peptidoglycan biosynthetic process"/>
    <property type="evidence" value="ECO:0007669"/>
    <property type="project" value="UniProtKB-KW"/>
</dbReference>
<evidence type="ECO:0000256" key="6">
    <source>
        <dbReference type="ARBA" id="ARBA00022989"/>
    </source>
</evidence>
<keyword evidence="3 8" id="KW-0812">Transmembrane</keyword>
<evidence type="ECO:0000256" key="2">
    <source>
        <dbReference type="ARBA" id="ARBA00022475"/>
    </source>
</evidence>
<evidence type="ECO:0000256" key="3">
    <source>
        <dbReference type="ARBA" id="ARBA00022692"/>
    </source>
</evidence>
<dbReference type="OrthoDB" id="9786339at2"/>
<dbReference type="RefSeq" id="WP_117360610.1">
    <property type="nucleotide sequence ID" value="NZ_QURH01000916.1"/>
</dbReference>
<feature type="transmembrane region" description="Helical" evidence="8">
    <location>
        <begin position="422"/>
        <end position="443"/>
    </location>
</feature>
<dbReference type="PANTHER" id="PTHR47019">
    <property type="entry name" value="LIPID II FLIPPASE MURJ"/>
    <property type="match status" value="1"/>
</dbReference>
<comment type="caution">
    <text evidence="9">The sequence shown here is derived from an EMBL/GenBank/DDBJ whole genome shotgun (WGS) entry which is preliminary data.</text>
</comment>
<name>A0A372JEL0_9ACTN</name>
<dbReference type="PRINTS" id="PR01806">
    <property type="entry name" value="VIRFACTRMVIN"/>
</dbReference>
<evidence type="ECO:0000256" key="7">
    <source>
        <dbReference type="ARBA" id="ARBA00023136"/>
    </source>
</evidence>
<feature type="transmembrane region" description="Helical" evidence="8">
    <location>
        <begin position="166"/>
        <end position="185"/>
    </location>
</feature>
<protein>
    <submittedName>
        <fullName evidence="9">Murein biosynthesis integral membrane protein MurJ</fullName>
    </submittedName>
</protein>
<sequence length="528" mass="53786">MSDLLRTGRAMAVATVVSRITGFVRTLVLATALGLGTRLLDAYTAANITPNTIYELVMGGAVASVVVPLLVRQASRPGREQEADLYAQRLLSLVVYGLGAVVIVAVVAAPLIVSATVSGFPPPQRNLAVLFTRFFMPQILFYGVSATLAAVLNARGRLTAPMWAPVANNLVVIATGLAFVLVGGAGRVESLTTAQTLLLSIGTSAGVAAQMAVLAVAGRRAGFRPRLRADPRGIGVRRIAAMAGWTVASVAAAQAVFLVCTRLVSHAGEGMLAVYGNASTIFQLPYGVIAVTVITGVLPRMSRAAGRRDLAGVTSDLSQGLRLTAVALAPVAAALVVLGPALTTLMFAHGRTSPEAARLTGLTLAAYGPALVPFAGYQIMLRAFYALGDTRTPALISVGVSAVTAAAALGTARLTGGPRLPVALAACTVVAYTAGLLVTAVLLRRRLGRVDGHRLLDTHLRSLAAATAAGLVAAVVARTVDGSLGTATADAALVVVAASAAGGALYVLVGRMLGVAELRTLTSALRPG</sequence>
<feature type="transmembrane region" description="Helical" evidence="8">
    <location>
        <begin position="239"/>
        <end position="264"/>
    </location>
</feature>
<feature type="transmembrane region" description="Helical" evidence="8">
    <location>
        <begin position="359"/>
        <end position="380"/>
    </location>
</feature>
<keyword evidence="4" id="KW-0133">Cell shape</keyword>
<keyword evidence="6 8" id="KW-1133">Transmembrane helix</keyword>
<evidence type="ECO:0000313" key="10">
    <source>
        <dbReference type="Proteomes" id="UP000261811"/>
    </source>
</evidence>
<dbReference type="GO" id="GO:0008360">
    <property type="term" value="P:regulation of cell shape"/>
    <property type="evidence" value="ECO:0007669"/>
    <property type="project" value="UniProtKB-KW"/>
</dbReference>
<feature type="transmembrane region" description="Helical" evidence="8">
    <location>
        <begin position="135"/>
        <end position="154"/>
    </location>
</feature>
<evidence type="ECO:0000256" key="4">
    <source>
        <dbReference type="ARBA" id="ARBA00022960"/>
    </source>
</evidence>
<feature type="transmembrane region" description="Helical" evidence="8">
    <location>
        <begin position="12"/>
        <end position="33"/>
    </location>
</feature>
<keyword evidence="7 8" id="KW-0472">Membrane</keyword>
<feature type="transmembrane region" description="Helical" evidence="8">
    <location>
        <begin position="463"/>
        <end position="480"/>
    </location>
</feature>
<dbReference type="GO" id="GO:0015648">
    <property type="term" value="F:lipid-linked peptidoglycan transporter activity"/>
    <property type="evidence" value="ECO:0007669"/>
    <property type="project" value="TreeGrafter"/>
</dbReference>
<proteinExistence type="predicted"/>
<organism evidence="9 10">
    <name type="scientific">Actinomadura logoneensis</name>
    <dbReference type="NCBI Taxonomy" id="2293572"/>
    <lineage>
        <taxon>Bacteria</taxon>
        <taxon>Bacillati</taxon>
        <taxon>Actinomycetota</taxon>
        <taxon>Actinomycetes</taxon>
        <taxon>Streptosporangiales</taxon>
        <taxon>Thermomonosporaceae</taxon>
        <taxon>Actinomadura</taxon>
    </lineage>
</organism>
<dbReference type="InterPro" id="IPR004268">
    <property type="entry name" value="MurJ"/>
</dbReference>
<dbReference type="GO" id="GO:0034204">
    <property type="term" value="P:lipid translocation"/>
    <property type="evidence" value="ECO:0007669"/>
    <property type="project" value="TreeGrafter"/>
</dbReference>
<keyword evidence="5" id="KW-0573">Peptidoglycan synthesis</keyword>
<dbReference type="Proteomes" id="UP000261811">
    <property type="component" value="Unassembled WGS sequence"/>
</dbReference>
<dbReference type="GO" id="GO:0005886">
    <property type="term" value="C:plasma membrane"/>
    <property type="evidence" value="ECO:0007669"/>
    <property type="project" value="UniProtKB-SubCell"/>
</dbReference>
<evidence type="ECO:0000256" key="8">
    <source>
        <dbReference type="SAM" id="Phobius"/>
    </source>
</evidence>
<dbReference type="AlphaFoldDB" id="A0A372JEL0"/>
<feature type="transmembrane region" description="Helical" evidence="8">
    <location>
        <begin position="91"/>
        <end position="115"/>
    </location>
</feature>
<dbReference type="PANTHER" id="PTHR47019:SF1">
    <property type="entry name" value="LIPID II FLIPPASE MURJ"/>
    <property type="match status" value="1"/>
</dbReference>
<accession>A0A372JEL0</accession>
<feature type="transmembrane region" description="Helical" evidence="8">
    <location>
        <begin position="53"/>
        <end position="71"/>
    </location>
</feature>
<comment type="subcellular location">
    <subcellularLocation>
        <location evidence="1">Cell membrane</location>
        <topology evidence="1">Multi-pass membrane protein</topology>
    </subcellularLocation>
</comment>
<dbReference type="EMBL" id="QURH01000916">
    <property type="protein sequence ID" value="RFU37818.1"/>
    <property type="molecule type" value="Genomic_DNA"/>
</dbReference>
<keyword evidence="2" id="KW-1003">Cell membrane</keyword>
<dbReference type="Pfam" id="PF03023">
    <property type="entry name" value="MurJ"/>
    <property type="match status" value="1"/>
</dbReference>
<feature type="transmembrane region" description="Helical" evidence="8">
    <location>
        <begin position="323"/>
        <end position="347"/>
    </location>
</feature>
<dbReference type="NCBIfam" id="TIGR01695">
    <property type="entry name" value="murJ_mviN"/>
    <property type="match status" value="1"/>
</dbReference>
<keyword evidence="10" id="KW-1185">Reference proteome</keyword>
<evidence type="ECO:0000256" key="5">
    <source>
        <dbReference type="ARBA" id="ARBA00022984"/>
    </source>
</evidence>
<evidence type="ECO:0000313" key="9">
    <source>
        <dbReference type="EMBL" id="RFU37818.1"/>
    </source>
</evidence>
<feature type="transmembrane region" description="Helical" evidence="8">
    <location>
        <begin position="492"/>
        <end position="509"/>
    </location>
</feature>
<dbReference type="CDD" id="cd13123">
    <property type="entry name" value="MATE_MurJ_like"/>
    <property type="match status" value="1"/>
</dbReference>
<evidence type="ECO:0000256" key="1">
    <source>
        <dbReference type="ARBA" id="ARBA00004651"/>
    </source>
</evidence>
<feature type="transmembrane region" description="Helical" evidence="8">
    <location>
        <begin position="392"/>
        <end position="410"/>
    </location>
</feature>
<feature type="transmembrane region" description="Helical" evidence="8">
    <location>
        <begin position="197"/>
        <end position="218"/>
    </location>
</feature>
<feature type="transmembrane region" description="Helical" evidence="8">
    <location>
        <begin position="284"/>
        <end position="302"/>
    </location>
</feature>
<gene>
    <name evidence="9" type="primary">murJ</name>
    <name evidence="9" type="ORF">DZF91_30900</name>
</gene>
<reference evidence="9 10" key="1">
    <citation type="submission" date="2018-08" db="EMBL/GenBank/DDBJ databases">
        <title>Actinomadura jelena sp. nov., a novel Actinomycete isolated from soil in Chad.</title>
        <authorList>
            <person name="Shi L."/>
        </authorList>
    </citation>
    <scope>NUCLEOTIDE SEQUENCE [LARGE SCALE GENOMIC DNA]</scope>
    <source>
        <strain evidence="9 10">NEAU-G17</strain>
    </source>
</reference>
<dbReference type="InterPro" id="IPR051050">
    <property type="entry name" value="Lipid_II_flippase_MurJ/MviN"/>
</dbReference>